<dbReference type="GO" id="GO:0003735">
    <property type="term" value="F:structural constituent of ribosome"/>
    <property type="evidence" value="ECO:0007669"/>
    <property type="project" value="TreeGrafter"/>
</dbReference>
<dbReference type="Proteomes" id="UP000030763">
    <property type="component" value="Unassembled WGS sequence"/>
</dbReference>
<reference evidence="7" key="1">
    <citation type="submission" date="2013-10" db="EMBL/GenBank/DDBJ databases">
        <title>Genomic analysis of the causative agents of coccidiosis in chickens.</title>
        <authorList>
            <person name="Reid A.J."/>
            <person name="Blake D."/>
            <person name="Billington K."/>
            <person name="Browne H."/>
            <person name="Dunn M."/>
            <person name="Hung S."/>
            <person name="Kawahara F."/>
            <person name="Miranda-Saavedra D."/>
            <person name="Mourier T."/>
            <person name="Nagra H."/>
            <person name="Otto T.D."/>
            <person name="Rawlings N."/>
            <person name="Sanchez A."/>
            <person name="Sanders M."/>
            <person name="Subramaniam C."/>
            <person name="Tay Y."/>
            <person name="Dear P."/>
            <person name="Doerig C."/>
            <person name="Gruber A."/>
            <person name="Parkinson J."/>
            <person name="Shirley M."/>
            <person name="Wan K.L."/>
            <person name="Berriman M."/>
            <person name="Tomley F."/>
            <person name="Pain A."/>
        </authorList>
    </citation>
    <scope>NUCLEOTIDE SEQUENCE [LARGE SCALE GENOMIC DNA]</scope>
    <source>
        <strain evidence="7">Weybridge</strain>
    </source>
</reference>
<gene>
    <name evidence="7" type="ORF">EMWEY_00002410</name>
</gene>
<dbReference type="Pfam" id="PF00327">
    <property type="entry name" value="Ribosomal_L30"/>
    <property type="match status" value="1"/>
</dbReference>
<dbReference type="OrthoDB" id="28644at2759"/>
<dbReference type="AlphaFoldDB" id="U6M149"/>
<dbReference type="PROSITE" id="PS00634">
    <property type="entry name" value="RIBOSOMAL_L30"/>
    <property type="match status" value="1"/>
</dbReference>
<dbReference type="InterPro" id="IPR018038">
    <property type="entry name" value="Ribosomal_uL30_CS"/>
</dbReference>
<dbReference type="VEuPathDB" id="ToxoDB:EMWEY_00002410"/>
<dbReference type="GO" id="GO:0022625">
    <property type="term" value="C:cytosolic large ribosomal subunit"/>
    <property type="evidence" value="ECO:0007669"/>
    <property type="project" value="TreeGrafter"/>
</dbReference>
<dbReference type="InterPro" id="IPR036919">
    <property type="entry name" value="Ribo_uL30_ferredoxin-like_sf"/>
</dbReference>
<dbReference type="GO" id="GO:0000463">
    <property type="term" value="P:maturation of LSU-rRNA from tricistronic rRNA transcript (SSU-rRNA, 5.8S rRNA, LSU-rRNA)"/>
    <property type="evidence" value="ECO:0007669"/>
    <property type="project" value="TreeGrafter"/>
</dbReference>
<dbReference type="PANTHER" id="PTHR11524:SF16">
    <property type="entry name" value="LARGE RIBOSOMAL SUBUNIT PROTEIN UL30"/>
    <property type="match status" value="1"/>
</dbReference>
<proteinExistence type="inferred from homology"/>
<comment type="similarity">
    <text evidence="1">Belongs to the universal ribosomal protein uL30 family.</text>
</comment>
<dbReference type="NCBIfam" id="TIGR01310">
    <property type="entry name" value="uL30_euk"/>
    <property type="match status" value="1"/>
</dbReference>
<name>U6M149_EIMMA</name>
<dbReference type="InterPro" id="IPR016082">
    <property type="entry name" value="Ribosomal_uL30_ferredoxin-like"/>
</dbReference>
<dbReference type="Pfam" id="PF08079">
    <property type="entry name" value="Ribosomal_L30_N"/>
    <property type="match status" value="1"/>
</dbReference>
<evidence type="ECO:0000313" key="7">
    <source>
        <dbReference type="EMBL" id="CDJ56154.1"/>
    </source>
</evidence>
<dbReference type="OMA" id="IVEPWIA"/>
<sequence length="274" mass="31887">MAVSSESECFTWFKCFCGDRFSARLMKPFEGVPLSEGALLKQKRDAALVEARKKALMAMRKKRAETRHALKLRTYKYVKEYRQQREELIKNKREARAQGGFYRAPEAKVVFCIRIKGINKLAPKPKMILQLFRLRQLHNGVFIRVNKATMEMLQAVQPFVTYGYPSLSTVRKLIYKRGYARVGEMGSKQRVRLQDNDVIEKHLGKYGIHGIEDLVHEIYTCGPAFKQANAFLWTFKLNSPRKGFKCKRHGFCEPRAGDWGNRQELINELVKRMC</sequence>
<dbReference type="FunFam" id="3.30.1390.20:FF:000003">
    <property type="entry name" value="60S ribosomal protein L7"/>
    <property type="match status" value="1"/>
</dbReference>
<dbReference type="SUPFAM" id="SSF55129">
    <property type="entry name" value="Ribosomal protein L30p/L7e"/>
    <property type="match status" value="1"/>
</dbReference>
<protein>
    <submittedName>
        <fullName evidence="7">60S ribosomal protein L7, putative</fullName>
    </submittedName>
</protein>
<organism evidence="7 8">
    <name type="scientific">Eimeria maxima</name>
    <name type="common">Coccidian parasite</name>
    <dbReference type="NCBI Taxonomy" id="5804"/>
    <lineage>
        <taxon>Eukaryota</taxon>
        <taxon>Sar</taxon>
        <taxon>Alveolata</taxon>
        <taxon>Apicomplexa</taxon>
        <taxon>Conoidasida</taxon>
        <taxon>Coccidia</taxon>
        <taxon>Eucoccidiorida</taxon>
        <taxon>Eimeriorina</taxon>
        <taxon>Eimeriidae</taxon>
        <taxon>Eimeria</taxon>
    </lineage>
</organism>
<dbReference type="CDD" id="cd01657">
    <property type="entry name" value="Ribosomal_L7_archeal_euk"/>
    <property type="match status" value="1"/>
</dbReference>
<dbReference type="Gene3D" id="3.30.1390.20">
    <property type="entry name" value="Ribosomal protein L30, ferredoxin-like fold domain"/>
    <property type="match status" value="1"/>
</dbReference>
<reference evidence="7" key="2">
    <citation type="submission" date="2013-10" db="EMBL/GenBank/DDBJ databases">
        <authorList>
            <person name="Aslett M."/>
        </authorList>
    </citation>
    <scope>NUCLEOTIDE SEQUENCE [LARGE SCALE GENOMIC DNA]</scope>
    <source>
        <strain evidence="7">Weybridge</strain>
    </source>
</reference>
<evidence type="ECO:0000256" key="1">
    <source>
        <dbReference type="ARBA" id="ARBA00007594"/>
    </source>
</evidence>
<evidence type="ECO:0000259" key="6">
    <source>
        <dbReference type="Pfam" id="PF08079"/>
    </source>
</evidence>
<keyword evidence="4" id="KW-0687">Ribonucleoprotein</keyword>
<keyword evidence="8" id="KW-1185">Reference proteome</keyword>
<evidence type="ECO:0000256" key="2">
    <source>
        <dbReference type="ARBA" id="ARBA00022884"/>
    </source>
</evidence>
<evidence type="ECO:0000256" key="4">
    <source>
        <dbReference type="ARBA" id="ARBA00023274"/>
    </source>
</evidence>
<dbReference type="GeneID" id="25334227"/>
<keyword evidence="2" id="KW-0694">RNA-binding</keyword>
<dbReference type="InterPro" id="IPR012988">
    <property type="entry name" value="Ribosomal_uL30_N_euk"/>
</dbReference>
<keyword evidence="3 7" id="KW-0689">Ribosomal protein</keyword>
<dbReference type="EMBL" id="HG718817">
    <property type="protein sequence ID" value="CDJ56154.1"/>
    <property type="molecule type" value="Genomic_DNA"/>
</dbReference>
<evidence type="ECO:0000256" key="3">
    <source>
        <dbReference type="ARBA" id="ARBA00022980"/>
    </source>
</evidence>
<dbReference type="RefSeq" id="XP_013332804.1">
    <property type="nucleotide sequence ID" value="XM_013477350.1"/>
</dbReference>
<dbReference type="InterPro" id="IPR005998">
    <property type="entry name" value="Ribosomal_uL30_euk"/>
</dbReference>
<evidence type="ECO:0000313" key="8">
    <source>
        <dbReference type="Proteomes" id="UP000030763"/>
    </source>
</evidence>
<feature type="domain" description="Large ribosomal subunit protein uL30-like ferredoxin-like fold" evidence="5">
    <location>
        <begin position="111"/>
        <end position="160"/>
    </location>
</feature>
<dbReference type="Gene3D" id="1.10.15.30">
    <property type="match status" value="1"/>
</dbReference>
<dbReference type="GO" id="GO:0003723">
    <property type="term" value="F:RNA binding"/>
    <property type="evidence" value="ECO:0007669"/>
    <property type="project" value="UniProtKB-KW"/>
</dbReference>
<dbReference type="InterPro" id="IPR039699">
    <property type="entry name" value="Ribosomal_uL30"/>
</dbReference>
<feature type="domain" description="Large ribosomal subunit protein uL30 N-terminal eukaryotes" evidence="6">
    <location>
        <begin position="36"/>
        <end position="103"/>
    </location>
</feature>
<evidence type="ECO:0000259" key="5">
    <source>
        <dbReference type="Pfam" id="PF00327"/>
    </source>
</evidence>
<accession>U6M149</accession>
<dbReference type="PANTHER" id="PTHR11524">
    <property type="entry name" value="60S RIBOSOMAL PROTEIN L7"/>
    <property type="match status" value="1"/>
</dbReference>
<dbReference type="InterPro" id="IPR035808">
    <property type="entry name" value="Ribosomal_uL30_euk_arc"/>
</dbReference>